<dbReference type="Proteomes" id="UP000678237">
    <property type="component" value="Unassembled WGS sequence"/>
</dbReference>
<reference evidence="2" key="1">
    <citation type="journal article" date="2020" name="bioRxiv">
        <title>A rank-normalized archaeal taxonomy based on genome phylogeny resolves widespread incomplete and uneven classifications.</title>
        <authorList>
            <person name="Rinke C."/>
            <person name="Chuvochina M."/>
            <person name="Mussig A.J."/>
            <person name="Chaumeil P.-A."/>
            <person name="Waite D.W."/>
            <person name="Whitman W.B."/>
            <person name="Parks D.H."/>
            <person name="Hugenholtz P."/>
        </authorList>
    </citation>
    <scope>NUCLEOTIDE SEQUENCE</scope>
    <source>
        <strain evidence="2">UBA10219</strain>
    </source>
</reference>
<reference evidence="3" key="2">
    <citation type="submission" date="2021-03" db="EMBL/GenBank/DDBJ databases">
        <authorList>
            <person name="Jaffe A."/>
        </authorList>
    </citation>
    <scope>NUCLEOTIDE SEQUENCE</scope>
    <source>
        <strain evidence="3">RIFCSPLOWO2_01_FULL_58_19</strain>
    </source>
</reference>
<keyword evidence="1" id="KW-1133">Transmembrane helix</keyword>
<dbReference type="AlphaFoldDB" id="A0A7J4JH17"/>
<reference evidence="3" key="3">
    <citation type="submission" date="2021-05" db="EMBL/GenBank/DDBJ databases">
        <title>Protein family content uncovers lineage relationships and bacterial pathway maintenance mechanisms in DPANN archaea.</title>
        <authorList>
            <person name="Castelle C.J."/>
            <person name="Meheust R."/>
            <person name="Jaffe A.L."/>
            <person name="Seitz K."/>
            <person name="Gong X."/>
            <person name="Baker B.J."/>
            <person name="Banfield J.F."/>
        </authorList>
    </citation>
    <scope>NUCLEOTIDE SEQUENCE</scope>
    <source>
        <strain evidence="3">RIFCSPLOWO2_01_FULL_58_19</strain>
    </source>
</reference>
<feature type="transmembrane region" description="Helical" evidence="1">
    <location>
        <begin position="44"/>
        <end position="62"/>
    </location>
</feature>
<evidence type="ECO:0000313" key="2">
    <source>
        <dbReference type="EMBL" id="HIH17041.1"/>
    </source>
</evidence>
<name>A0A7J4JH17_9ARCH</name>
<evidence type="ECO:0000313" key="3">
    <source>
        <dbReference type="EMBL" id="MBS3063024.1"/>
    </source>
</evidence>
<keyword evidence="1" id="KW-0472">Membrane</keyword>
<accession>A0A7J4JH17</accession>
<evidence type="ECO:0000313" key="4">
    <source>
        <dbReference type="Proteomes" id="UP000564964"/>
    </source>
</evidence>
<dbReference type="Proteomes" id="UP000564964">
    <property type="component" value="Unassembled WGS sequence"/>
</dbReference>
<evidence type="ECO:0000256" key="1">
    <source>
        <dbReference type="SAM" id="Phobius"/>
    </source>
</evidence>
<protein>
    <submittedName>
        <fullName evidence="2">Uncharacterized protein</fullName>
    </submittedName>
</protein>
<keyword evidence="1" id="KW-0812">Transmembrane</keyword>
<gene>
    <name evidence="2" type="ORF">HA252_06570</name>
    <name evidence="3" type="ORF">J4203_04075</name>
</gene>
<dbReference type="EMBL" id="JAGVWE010000004">
    <property type="protein sequence ID" value="MBS3063024.1"/>
    <property type="molecule type" value="Genomic_DNA"/>
</dbReference>
<feature type="transmembrane region" description="Helical" evidence="1">
    <location>
        <begin position="17"/>
        <end position="38"/>
    </location>
</feature>
<organism evidence="2 4">
    <name type="scientific">Candidatus Iainarchaeum sp</name>
    <dbReference type="NCBI Taxonomy" id="3101447"/>
    <lineage>
        <taxon>Archaea</taxon>
        <taxon>Candidatus Iainarchaeota</taxon>
        <taxon>Candidatus Iainarchaeia</taxon>
        <taxon>Candidatus Iainarchaeales</taxon>
        <taxon>Candidatus Iainarchaeaceae</taxon>
        <taxon>Candidatus Iainarchaeum</taxon>
    </lineage>
</organism>
<sequence>MSHSARAPPKRPPFQRFLLHTLVLVAAFTLFLVVSGLVDNPFVHLGSLVYAALVWALLKPWVMDAGHHEKGIKRWKQLASRLQDFHPFKA</sequence>
<comment type="caution">
    <text evidence="2">The sequence shown here is derived from an EMBL/GenBank/DDBJ whole genome shotgun (WGS) entry which is preliminary data.</text>
</comment>
<dbReference type="EMBL" id="DUGH01000156">
    <property type="protein sequence ID" value="HIH17041.1"/>
    <property type="molecule type" value="Genomic_DNA"/>
</dbReference>
<proteinExistence type="predicted"/>